<evidence type="ECO:0000313" key="3">
    <source>
        <dbReference type="Proteomes" id="UP000199158"/>
    </source>
</evidence>
<dbReference type="CDD" id="cd04301">
    <property type="entry name" value="NAT_SF"/>
    <property type="match status" value="1"/>
</dbReference>
<evidence type="ECO:0000313" key="2">
    <source>
        <dbReference type="EMBL" id="SEM77233.1"/>
    </source>
</evidence>
<dbReference type="RefSeq" id="WP_092753515.1">
    <property type="nucleotide sequence ID" value="NZ_FOCG01000001.1"/>
</dbReference>
<reference evidence="2 3" key="1">
    <citation type="submission" date="2016-10" db="EMBL/GenBank/DDBJ databases">
        <authorList>
            <person name="de Groot N.N."/>
        </authorList>
    </citation>
    <scope>NUCLEOTIDE SEQUENCE [LARGE SCALE GENOMIC DNA]</scope>
    <source>
        <strain evidence="2 3">CGMCC 1.5070</strain>
    </source>
</reference>
<dbReference type="OrthoDB" id="9798006at2"/>
<keyword evidence="3" id="KW-1185">Reference proteome</keyword>
<proteinExistence type="predicted"/>
<dbReference type="Pfam" id="PF13420">
    <property type="entry name" value="Acetyltransf_4"/>
    <property type="match status" value="1"/>
</dbReference>
<accession>A0A1H8B391</accession>
<dbReference type="InterPro" id="IPR000182">
    <property type="entry name" value="GNAT_dom"/>
</dbReference>
<dbReference type="STRING" id="474960.SAMN05216180_1685"/>
<protein>
    <submittedName>
        <fullName evidence="2">Phosphinothricin acetyltransferase</fullName>
    </submittedName>
</protein>
<dbReference type="EMBL" id="FOCG01000001">
    <property type="protein sequence ID" value="SEM77233.1"/>
    <property type="molecule type" value="Genomic_DNA"/>
</dbReference>
<dbReference type="Proteomes" id="UP000199158">
    <property type="component" value="Unassembled WGS sequence"/>
</dbReference>
<dbReference type="GO" id="GO:0016747">
    <property type="term" value="F:acyltransferase activity, transferring groups other than amino-acyl groups"/>
    <property type="evidence" value="ECO:0007669"/>
    <property type="project" value="InterPro"/>
</dbReference>
<feature type="domain" description="N-acetyltransferase" evidence="1">
    <location>
        <begin position="4"/>
        <end position="161"/>
    </location>
</feature>
<dbReference type="PROSITE" id="PS51186">
    <property type="entry name" value="GNAT"/>
    <property type="match status" value="1"/>
</dbReference>
<name>A0A1H8B391_9FIRM</name>
<dbReference type="PANTHER" id="PTHR43072">
    <property type="entry name" value="N-ACETYLTRANSFERASE"/>
    <property type="match status" value="1"/>
</dbReference>
<dbReference type="AlphaFoldDB" id="A0A1H8B391"/>
<sequence>MSEYRLRLANTADAKQLLQIYAPYVTDTAITFEYEVPSLAEFQGRIASVLKIYPYLVCENQGIPVGYAYASPYRTRAAYQWDVETSIYLHPNAQGKGIATALYDALLSLLQLQGVHNAYACITYPNERSIRFHSTYGFDKIGVFRKAGYKLGMWRDVIWLEKALMSHQNDPQPVKPISELESQTIQQILMQAEQRLI</sequence>
<gene>
    <name evidence="2" type="ORF">SAMN05216180_1685</name>
</gene>
<keyword evidence="2" id="KW-0808">Transferase</keyword>
<dbReference type="SUPFAM" id="SSF55729">
    <property type="entry name" value="Acyl-CoA N-acyltransferases (Nat)"/>
    <property type="match status" value="1"/>
</dbReference>
<dbReference type="Gene3D" id="3.40.630.30">
    <property type="match status" value="1"/>
</dbReference>
<dbReference type="PANTHER" id="PTHR43072:SF8">
    <property type="entry name" value="ACYLTRANSFERASE FABY-RELATED"/>
    <property type="match status" value="1"/>
</dbReference>
<evidence type="ECO:0000259" key="1">
    <source>
        <dbReference type="PROSITE" id="PS51186"/>
    </source>
</evidence>
<organism evidence="2 3">
    <name type="scientific">Hydrogenoanaerobacterium saccharovorans</name>
    <dbReference type="NCBI Taxonomy" id="474960"/>
    <lineage>
        <taxon>Bacteria</taxon>
        <taxon>Bacillati</taxon>
        <taxon>Bacillota</taxon>
        <taxon>Clostridia</taxon>
        <taxon>Eubacteriales</taxon>
        <taxon>Oscillospiraceae</taxon>
        <taxon>Hydrogenoanaerobacterium</taxon>
    </lineage>
</organism>
<dbReference type="InterPro" id="IPR016181">
    <property type="entry name" value="Acyl_CoA_acyltransferase"/>
</dbReference>